<accession>A0A0R1Q2T4</accession>
<gene>
    <name evidence="1" type="ORF">FD20_GL000010</name>
</gene>
<dbReference type="EMBL" id="AZEG01000001">
    <property type="protein sequence ID" value="KRL38975.1"/>
    <property type="molecule type" value="Genomic_DNA"/>
</dbReference>
<sequence>MQKNKKIATIISKESMKVLSDLAGDLDRNEKKIHKGAPKEAKASYRYELREVEHGE</sequence>
<comment type="caution">
    <text evidence="1">The sequence shown here is derived from an EMBL/GenBank/DDBJ whole genome shotgun (WGS) entry which is preliminary data.</text>
</comment>
<proteinExistence type="predicted"/>
<dbReference type="AlphaFoldDB" id="A0A0R1Q2T4"/>
<evidence type="ECO:0000313" key="2">
    <source>
        <dbReference type="Proteomes" id="UP000051155"/>
    </source>
</evidence>
<name>A0A0R1Q2T4_9LACO</name>
<dbReference type="Proteomes" id="UP000051155">
    <property type="component" value="Unassembled WGS sequence"/>
</dbReference>
<organism evidence="1 2">
    <name type="scientific">Liquorilactobacillus uvarum DSM 19971</name>
    <dbReference type="NCBI Taxonomy" id="1423812"/>
    <lineage>
        <taxon>Bacteria</taxon>
        <taxon>Bacillati</taxon>
        <taxon>Bacillota</taxon>
        <taxon>Bacilli</taxon>
        <taxon>Lactobacillales</taxon>
        <taxon>Lactobacillaceae</taxon>
        <taxon>Liquorilactobacillus</taxon>
    </lineage>
</organism>
<protein>
    <submittedName>
        <fullName evidence="1">Uncharacterized protein</fullName>
    </submittedName>
</protein>
<dbReference type="PATRIC" id="fig|1423812.3.peg.11"/>
<reference evidence="1 2" key="1">
    <citation type="journal article" date="2015" name="Genome Announc.">
        <title>Expanding the biotechnology potential of lactobacilli through comparative genomics of 213 strains and associated genera.</title>
        <authorList>
            <person name="Sun Z."/>
            <person name="Harris H.M."/>
            <person name="McCann A."/>
            <person name="Guo C."/>
            <person name="Argimon S."/>
            <person name="Zhang W."/>
            <person name="Yang X."/>
            <person name="Jeffery I.B."/>
            <person name="Cooney J.C."/>
            <person name="Kagawa T.F."/>
            <person name="Liu W."/>
            <person name="Song Y."/>
            <person name="Salvetti E."/>
            <person name="Wrobel A."/>
            <person name="Rasinkangas P."/>
            <person name="Parkhill J."/>
            <person name="Rea M.C."/>
            <person name="O'Sullivan O."/>
            <person name="Ritari J."/>
            <person name="Douillard F.P."/>
            <person name="Paul Ross R."/>
            <person name="Yang R."/>
            <person name="Briner A.E."/>
            <person name="Felis G.E."/>
            <person name="de Vos W.M."/>
            <person name="Barrangou R."/>
            <person name="Klaenhammer T.R."/>
            <person name="Caufield P.W."/>
            <person name="Cui Y."/>
            <person name="Zhang H."/>
            <person name="O'Toole P.W."/>
        </authorList>
    </citation>
    <scope>NUCLEOTIDE SEQUENCE [LARGE SCALE GENOMIC DNA]</scope>
    <source>
        <strain evidence="1 2">DSM 19971</strain>
    </source>
</reference>
<evidence type="ECO:0000313" key="1">
    <source>
        <dbReference type="EMBL" id="KRL38975.1"/>
    </source>
</evidence>
<keyword evidence="2" id="KW-1185">Reference proteome</keyword>